<sequence length="46" mass="5031">MSTQSRHRISYRDAHLAHIEEGMVVLGVPDPDRAVPGDSDVSEGLE</sequence>
<organism evidence="1">
    <name type="scientific">freshwater metagenome</name>
    <dbReference type="NCBI Taxonomy" id="449393"/>
    <lineage>
        <taxon>unclassified sequences</taxon>
        <taxon>metagenomes</taxon>
        <taxon>ecological metagenomes</taxon>
    </lineage>
</organism>
<proteinExistence type="predicted"/>
<evidence type="ECO:0000313" key="1">
    <source>
        <dbReference type="EMBL" id="CAB4949050.1"/>
    </source>
</evidence>
<dbReference type="EMBL" id="CAFBND010000068">
    <property type="protein sequence ID" value="CAB4949050.1"/>
    <property type="molecule type" value="Genomic_DNA"/>
</dbReference>
<dbReference type="AlphaFoldDB" id="A0A6J7JZC9"/>
<gene>
    <name evidence="1" type="ORF">UFOPK3752_01538</name>
</gene>
<reference evidence="1" key="1">
    <citation type="submission" date="2020-05" db="EMBL/GenBank/DDBJ databases">
        <authorList>
            <person name="Chiriac C."/>
            <person name="Salcher M."/>
            <person name="Ghai R."/>
            <person name="Kavagutti S V."/>
        </authorList>
    </citation>
    <scope>NUCLEOTIDE SEQUENCE</scope>
</reference>
<accession>A0A6J7JZC9</accession>
<protein>
    <submittedName>
        <fullName evidence="1">Unannotated protein</fullName>
    </submittedName>
</protein>
<name>A0A6J7JZC9_9ZZZZ</name>